<accession>A0A9Q0Y4P8</accession>
<feature type="non-terminal residue" evidence="1">
    <location>
        <position position="94"/>
    </location>
</feature>
<reference evidence="1" key="1">
    <citation type="journal article" date="2023" name="DNA Res.">
        <title>Chromosome-level genome assembly of Phrynocephalus forsythii using third-generation DNA sequencing and Hi-C analysis.</title>
        <authorList>
            <person name="Qi Y."/>
            <person name="Zhao W."/>
            <person name="Zhao Y."/>
            <person name="Niu C."/>
            <person name="Cao S."/>
            <person name="Zhang Y."/>
        </authorList>
    </citation>
    <scope>NUCLEOTIDE SEQUENCE</scope>
    <source>
        <tissue evidence="1">Muscle</tissue>
    </source>
</reference>
<dbReference type="PANTHER" id="PTHR45913:SF19">
    <property type="entry name" value="LOW QUALITY PROTEIN: ZINC FINGER BED DOMAIN-CONTAINING PROTEIN 5-LIKE"/>
    <property type="match status" value="1"/>
</dbReference>
<dbReference type="AlphaFoldDB" id="A0A9Q0Y4P8"/>
<comment type="caution">
    <text evidence="1">The sequence shown here is derived from an EMBL/GenBank/DDBJ whole genome shotgun (WGS) entry which is preliminary data.</text>
</comment>
<keyword evidence="2" id="KW-1185">Reference proteome</keyword>
<sequence>MVNVVNYIRGQVLFKEEIGADHTMLLYHTDIRWLSKGCALSKVFQMREEIIQFLPNQNCDLVKDFEKKDVILRLAYLADIFTHMNELNIAVQRY</sequence>
<gene>
    <name evidence="1" type="ORF">JRQ81_005025</name>
</gene>
<dbReference type="PANTHER" id="PTHR45913">
    <property type="entry name" value="EPM2A-INTERACTING PROTEIN 1"/>
    <property type="match status" value="1"/>
</dbReference>
<organism evidence="1 2">
    <name type="scientific">Phrynocephalus forsythii</name>
    <dbReference type="NCBI Taxonomy" id="171643"/>
    <lineage>
        <taxon>Eukaryota</taxon>
        <taxon>Metazoa</taxon>
        <taxon>Chordata</taxon>
        <taxon>Craniata</taxon>
        <taxon>Vertebrata</taxon>
        <taxon>Euteleostomi</taxon>
        <taxon>Lepidosauria</taxon>
        <taxon>Squamata</taxon>
        <taxon>Bifurcata</taxon>
        <taxon>Unidentata</taxon>
        <taxon>Episquamata</taxon>
        <taxon>Toxicofera</taxon>
        <taxon>Iguania</taxon>
        <taxon>Acrodonta</taxon>
        <taxon>Agamidae</taxon>
        <taxon>Agaminae</taxon>
        <taxon>Phrynocephalus</taxon>
    </lineage>
</organism>
<dbReference type="OrthoDB" id="1101576at2759"/>
<evidence type="ECO:0000313" key="2">
    <source>
        <dbReference type="Proteomes" id="UP001142489"/>
    </source>
</evidence>
<name>A0A9Q0Y4P8_9SAUR</name>
<dbReference type="Proteomes" id="UP001142489">
    <property type="component" value="Unassembled WGS sequence"/>
</dbReference>
<proteinExistence type="predicted"/>
<protein>
    <submittedName>
        <fullName evidence="1">Uncharacterized protein</fullName>
    </submittedName>
</protein>
<dbReference type="EMBL" id="JAPFRF010000002">
    <property type="protein sequence ID" value="KAJ7341196.1"/>
    <property type="molecule type" value="Genomic_DNA"/>
</dbReference>
<evidence type="ECO:0000313" key="1">
    <source>
        <dbReference type="EMBL" id="KAJ7341196.1"/>
    </source>
</evidence>